<dbReference type="Proteomes" id="UP000270296">
    <property type="component" value="Unassembled WGS sequence"/>
</dbReference>
<accession>A0A183IHK7</accession>
<evidence type="ECO:0000256" key="1">
    <source>
        <dbReference type="ARBA" id="ARBA00023235"/>
    </source>
</evidence>
<dbReference type="GO" id="GO:0009982">
    <property type="term" value="F:pseudouridine synthase activity"/>
    <property type="evidence" value="ECO:0007669"/>
    <property type="project" value="InterPro"/>
</dbReference>
<reference evidence="2 3" key="2">
    <citation type="submission" date="2018-11" db="EMBL/GenBank/DDBJ databases">
        <authorList>
            <consortium name="Pathogen Informatics"/>
        </authorList>
    </citation>
    <scope>NUCLEOTIDE SEQUENCE [LARGE SCALE GENOMIC DNA]</scope>
</reference>
<dbReference type="InterPro" id="IPR020094">
    <property type="entry name" value="TruA/RsuA/RluB/E/F_N"/>
</dbReference>
<gene>
    <name evidence="2" type="ORF">SBAD_LOCUS3102</name>
</gene>
<evidence type="ECO:0000313" key="2">
    <source>
        <dbReference type="EMBL" id="VDP00017.1"/>
    </source>
</evidence>
<dbReference type="EMBL" id="UZAM01007571">
    <property type="protein sequence ID" value="VDP00017.1"/>
    <property type="molecule type" value="Genomic_DNA"/>
</dbReference>
<protein>
    <submittedName>
        <fullName evidence="2 4">Uncharacterized protein</fullName>
    </submittedName>
</protein>
<dbReference type="PANTHER" id="PTHR11142">
    <property type="entry name" value="PSEUDOURIDYLATE SYNTHASE"/>
    <property type="match status" value="1"/>
</dbReference>
<dbReference type="InterPro" id="IPR001406">
    <property type="entry name" value="PsdUridine_synth_TruA"/>
</dbReference>
<dbReference type="SUPFAM" id="SSF55120">
    <property type="entry name" value="Pseudouridine synthase"/>
    <property type="match status" value="1"/>
</dbReference>
<evidence type="ECO:0000313" key="3">
    <source>
        <dbReference type="Proteomes" id="UP000270296"/>
    </source>
</evidence>
<reference evidence="4" key="1">
    <citation type="submission" date="2016-06" db="UniProtKB">
        <authorList>
            <consortium name="WormBaseParasite"/>
        </authorList>
    </citation>
    <scope>IDENTIFICATION</scope>
</reference>
<dbReference type="InterPro" id="IPR020103">
    <property type="entry name" value="PsdUridine_synth_cat_dom_sf"/>
</dbReference>
<dbReference type="InterPro" id="IPR020095">
    <property type="entry name" value="PsdUridine_synth_TruA_C"/>
</dbReference>
<keyword evidence="1" id="KW-0413">Isomerase</keyword>
<keyword evidence="3" id="KW-1185">Reference proteome</keyword>
<dbReference type="Gene3D" id="3.30.70.580">
    <property type="entry name" value="Pseudouridine synthase I, catalytic domain, N-terminal subdomain"/>
    <property type="match status" value="1"/>
</dbReference>
<name>A0A183IHK7_9BILA</name>
<organism evidence="4">
    <name type="scientific">Soboliphyme baturini</name>
    <dbReference type="NCBI Taxonomy" id="241478"/>
    <lineage>
        <taxon>Eukaryota</taxon>
        <taxon>Metazoa</taxon>
        <taxon>Ecdysozoa</taxon>
        <taxon>Nematoda</taxon>
        <taxon>Enoplea</taxon>
        <taxon>Dorylaimia</taxon>
        <taxon>Dioctophymatida</taxon>
        <taxon>Dioctophymatoidea</taxon>
        <taxon>Soboliphymatidae</taxon>
        <taxon>Soboliphyme</taxon>
    </lineage>
</organism>
<dbReference type="AlphaFoldDB" id="A0A183IHK7"/>
<dbReference type="Gene3D" id="3.30.70.660">
    <property type="entry name" value="Pseudouridine synthase I, catalytic domain, C-terminal subdomain"/>
    <property type="match status" value="1"/>
</dbReference>
<dbReference type="GO" id="GO:0003723">
    <property type="term" value="F:RNA binding"/>
    <property type="evidence" value="ECO:0007669"/>
    <property type="project" value="InterPro"/>
</dbReference>
<dbReference type="GO" id="GO:0031119">
    <property type="term" value="P:tRNA pseudouridine synthesis"/>
    <property type="evidence" value="ECO:0007669"/>
    <property type="project" value="TreeGrafter"/>
</dbReference>
<dbReference type="WBParaSite" id="SBAD_0000324801-mRNA-1">
    <property type="protein sequence ID" value="SBAD_0000324801-mRNA-1"/>
    <property type="gene ID" value="SBAD_0000324801"/>
</dbReference>
<dbReference type="OrthoDB" id="271910at2759"/>
<evidence type="ECO:0000313" key="4">
    <source>
        <dbReference type="WBParaSite" id="SBAD_0000324801-mRNA-1"/>
    </source>
</evidence>
<proteinExistence type="predicted"/>
<sequence>MPRYLLFFSYIGTRFSGVQVQPNTFTVQGVLEVRMIAYAKYLRISINQPGILHLAASVLSFVVKANDDKALRLKISSRTDTGVHALINTAVVDLPPTASFINSDNRLCSENPPLIVAKANSLLSRISVPVRLIGCRIVSDGFCPRRHAVSRHYLYRLAVLKYGYDELCETNCEMTSYPIGEHNRCWFLPSNFDPYKFREAAAMFRGYHNFASLMNHSKDHVRAASVPTERSVFYTGIELGRPLMDSEYDLSSKCYTFYDVNIIAKSFLYKQICVFVIIIFGISASQQIA</sequence>
<dbReference type="PANTHER" id="PTHR11142:SF0">
    <property type="entry name" value="TRNA PSEUDOURIDINE SYNTHASE-LIKE 1"/>
    <property type="match status" value="1"/>
</dbReference>